<dbReference type="InterPro" id="IPR001227">
    <property type="entry name" value="Ac_transferase_dom_sf"/>
</dbReference>
<keyword evidence="2 7" id="KW-0808">Transferase</keyword>
<evidence type="ECO:0000313" key="7">
    <source>
        <dbReference type="EMBL" id="POZ61206.1"/>
    </source>
</evidence>
<feature type="compositionally biased region" description="Low complexity" evidence="5">
    <location>
        <begin position="763"/>
        <end position="781"/>
    </location>
</feature>
<dbReference type="GO" id="GO:0005829">
    <property type="term" value="C:cytosol"/>
    <property type="evidence" value="ECO:0007669"/>
    <property type="project" value="TreeGrafter"/>
</dbReference>
<dbReference type="GO" id="GO:0006633">
    <property type="term" value="P:fatty acid biosynthetic process"/>
    <property type="evidence" value="ECO:0007669"/>
    <property type="project" value="TreeGrafter"/>
</dbReference>
<dbReference type="InterPro" id="IPR013785">
    <property type="entry name" value="Aldolase_TIM"/>
</dbReference>
<dbReference type="PANTHER" id="PTHR42681">
    <property type="entry name" value="MALONYL-COA-ACYL CARRIER PROTEIN TRANSACYLASE, MITOCHONDRIAL"/>
    <property type="match status" value="1"/>
</dbReference>
<keyword evidence="3" id="KW-0012">Acyltransferase</keyword>
<dbReference type="Pfam" id="PF21607">
    <property type="entry name" value="FabD_helical_ins"/>
    <property type="match status" value="1"/>
</dbReference>
<dbReference type="InterPro" id="IPR050858">
    <property type="entry name" value="Mal-CoA-ACP_Trans/PKS_FabD"/>
</dbReference>
<feature type="domain" description="Malonyl-CoA:ACP transacylase (MAT)" evidence="6">
    <location>
        <begin position="5"/>
        <end position="305"/>
    </location>
</feature>
<dbReference type="InterPro" id="IPR016036">
    <property type="entry name" value="Malonyl_transacylase_ACP-bd"/>
</dbReference>
<dbReference type="EMBL" id="PQWB01000069">
    <property type="protein sequence ID" value="POZ61206.1"/>
    <property type="molecule type" value="Genomic_DNA"/>
</dbReference>
<dbReference type="NCBIfam" id="TIGR02814">
    <property type="entry name" value="pfaD_fam"/>
    <property type="match status" value="1"/>
</dbReference>
<dbReference type="InterPro" id="IPR049489">
    <property type="entry name" value="FabD-like_helical_ins"/>
</dbReference>
<sequence length="781" mass="85568">MKIILFPGQGAQFKGMGKALFPRYRALAERASDILGYAIEQLCVEDQDGLLRQTQYTQPALYVVGAMHYQSMLDDGAAEPEFFAGHSIGEYNALLAAGAFDFATGLRLVQKRGALMAQASGGGMAAVIGLDSVKLQALLEQRQLREIDLANFNTPSQTVIAGPREALQTFEKIVADAGARLVPLNVSAAFHSRYMRPAQQAFSEFLQGFHLQGPRIPVIANATAQPYGRDDTARLLAEQLAAPVRWTDSIRYLIESGADDFVEIGSSILGKMVEEIRRAMPPAPSPKPTPQSASASAIPVAPSRGIAVDTLGSAEFKRRFSIRYPYMSGAMYRGISSPEIVVRMGKAGMMGFLGTGGMPLEEIDAGLSRIQSQLSEGQSYGMNLLANYSYPERERQTVELYLRRGVRFIEAAAFTQMTSSIVLFRLRGLGREPNGRIISRHRVLAKLSRPEVAEAFMSPPPEHIVAQLLHEGAITPEQAELAKLVPVSADICVEADSGGHTDGGIPTVLFPAMLTLKRRLEERHGYADPICMGLAGGIGTPESAAAAFVLGADFILTGSINQCTVEAGTSGDVKTLLQEINVQDTEYAPAGDMFEVGAKVQVLKRGVFFPTRANKLFSLYSHYNSLDEIPDKTRAQLEKNYFKKSLSEIWDDTRRYLEKEGLQHEIAKAETNPKHKMALVFRWYFSYTTRLALDGVESERVNYQVHIGPALGAFNQWVKGTPLEDWRRRHVDEIGKHLLEEAANYLNAVWRRLDPAQTPAPLAEKTVPAHEAAAAPSLAGR</sequence>
<dbReference type="SMART" id="SM00827">
    <property type="entry name" value="PKS_AT"/>
    <property type="match status" value="1"/>
</dbReference>
<dbReference type="PANTHER" id="PTHR42681:SF1">
    <property type="entry name" value="MALONYL-COA-ACYL CARRIER PROTEIN TRANSACYLASE, MITOCHONDRIAL"/>
    <property type="match status" value="1"/>
</dbReference>
<gene>
    <name evidence="7" type="primary">fabD</name>
    <name evidence="7" type="ORF">C2I19_14835</name>
</gene>
<comment type="caution">
    <text evidence="7">The sequence shown here is derived from an EMBL/GenBank/DDBJ whole genome shotgun (WGS) entry which is preliminary data.</text>
</comment>
<evidence type="ECO:0000256" key="3">
    <source>
        <dbReference type="ARBA" id="ARBA00023315"/>
    </source>
</evidence>
<protein>
    <recommendedName>
        <fullName evidence="1">[acyl-carrier-protein] S-malonyltransferase</fullName>
        <ecNumber evidence="1">2.3.1.39</ecNumber>
    </recommendedName>
</protein>
<dbReference type="InterPro" id="IPR014179">
    <property type="entry name" value="PfaD-like_TIM-barrel"/>
</dbReference>
<dbReference type="SUPFAM" id="SSF52151">
    <property type="entry name" value="FabD/lysophospholipase-like"/>
    <property type="match status" value="1"/>
</dbReference>
<dbReference type="InterPro" id="IPR016035">
    <property type="entry name" value="Acyl_Trfase/lysoPLipase"/>
</dbReference>
<feature type="region of interest" description="Disordered" evidence="5">
    <location>
        <begin position="761"/>
        <end position="781"/>
    </location>
</feature>
<dbReference type="CDD" id="cd04742">
    <property type="entry name" value="NPD_FabD"/>
    <property type="match status" value="1"/>
</dbReference>
<dbReference type="Gene3D" id="3.20.20.70">
    <property type="entry name" value="Aldolase class I"/>
    <property type="match status" value="1"/>
</dbReference>
<dbReference type="OrthoDB" id="9808564at2"/>
<dbReference type="Gene3D" id="3.30.70.250">
    <property type="entry name" value="Malonyl-CoA ACP transacylase, ACP-binding"/>
    <property type="match status" value="1"/>
</dbReference>
<keyword evidence="8" id="KW-1185">Reference proteome</keyword>
<evidence type="ECO:0000256" key="5">
    <source>
        <dbReference type="SAM" id="MobiDB-lite"/>
    </source>
</evidence>
<accession>A0A2S5DDP0</accession>
<organism evidence="7 8">
    <name type="scientific">Chromobacterium alticapitis</name>
    <dbReference type="NCBI Taxonomy" id="2073169"/>
    <lineage>
        <taxon>Bacteria</taxon>
        <taxon>Pseudomonadati</taxon>
        <taxon>Pseudomonadota</taxon>
        <taxon>Betaproteobacteria</taxon>
        <taxon>Neisseriales</taxon>
        <taxon>Chromobacteriaceae</taxon>
        <taxon>Chromobacterium</taxon>
    </lineage>
</organism>
<dbReference type="InterPro" id="IPR004410">
    <property type="entry name" value="Malonyl_CoA-ACP_transAc_FabD"/>
</dbReference>
<dbReference type="SUPFAM" id="SSF55048">
    <property type="entry name" value="Probable ACP-binding domain of malonyl-CoA ACP transacylase"/>
    <property type="match status" value="1"/>
</dbReference>
<proteinExistence type="predicted"/>
<dbReference type="AlphaFoldDB" id="A0A2S5DDP0"/>
<evidence type="ECO:0000256" key="4">
    <source>
        <dbReference type="ARBA" id="ARBA00048462"/>
    </source>
</evidence>
<dbReference type="GO" id="GO:0004314">
    <property type="term" value="F:[acyl-carrier-protein] S-malonyltransferase activity"/>
    <property type="evidence" value="ECO:0007669"/>
    <property type="project" value="UniProtKB-EC"/>
</dbReference>
<dbReference type="SUPFAM" id="SSF51412">
    <property type="entry name" value="Inosine monophosphate dehydrogenase (IMPDH)"/>
    <property type="match status" value="1"/>
</dbReference>
<dbReference type="InterPro" id="IPR014043">
    <property type="entry name" value="Acyl_transferase_dom"/>
</dbReference>
<evidence type="ECO:0000256" key="2">
    <source>
        <dbReference type="ARBA" id="ARBA00022679"/>
    </source>
</evidence>
<dbReference type="RefSeq" id="WP_103903467.1">
    <property type="nucleotide sequence ID" value="NZ_PQWB01000069.1"/>
</dbReference>
<reference evidence="8" key="1">
    <citation type="submission" date="2018-02" db="EMBL/GenBank/DDBJ databases">
        <authorList>
            <person name="O'Hara-Hanley K."/>
            <person name="Soby S."/>
        </authorList>
    </citation>
    <scope>NUCLEOTIDE SEQUENCE [LARGE SCALE GENOMIC DNA]</scope>
    <source>
        <strain evidence="8">MWU14-2602</strain>
    </source>
</reference>
<dbReference type="Gene3D" id="3.40.366.10">
    <property type="entry name" value="Malonyl-Coenzyme A Acyl Carrier Protein, domain 2"/>
    <property type="match status" value="1"/>
</dbReference>
<dbReference type="NCBIfam" id="TIGR00128">
    <property type="entry name" value="fabD"/>
    <property type="match status" value="1"/>
</dbReference>
<dbReference type="Proteomes" id="UP000237082">
    <property type="component" value="Unassembled WGS sequence"/>
</dbReference>
<dbReference type="Pfam" id="PF00698">
    <property type="entry name" value="Acyl_transf_1"/>
    <property type="match status" value="1"/>
</dbReference>
<dbReference type="EC" id="2.3.1.39" evidence="1"/>
<evidence type="ECO:0000313" key="8">
    <source>
        <dbReference type="Proteomes" id="UP000237082"/>
    </source>
</evidence>
<name>A0A2S5DDP0_9NEIS</name>
<evidence type="ECO:0000256" key="1">
    <source>
        <dbReference type="ARBA" id="ARBA00013258"/>
    </source>
</evidence>
<evidence type="ECO:0000259" key="6">
    <source>
        <dbReference type="SMART" id="SM00827"/>
    </source>
</evidence>
<comment type="catalytic activity">
    <reaction evidence="4">
        <text>holo-[ACP] + malonyl-CoA = malonyl-[ACP] + CoA</text>
        <dbReference type="Rhea" id="RHEA:41792"/>
        <dbReference type="Rhea" id="RHEA-COMP:9623"/>
        <dbReference type="Rhea" id="RHEA-COMP:9685"/>
        <dbReference type="ChEBI" id="CHEBI:57287"/>
        <dbReference type="ChEBI" id="CHEBI:57384"/>
        <dbReference type="ChEBI" id="CHEBI:64479"/>
        <dbReference type="ChEBI" id="CHEBI:78449"/>
        <dbReference type="EC" id="2.3.1.39"/>
    </reaction>
</comment>